<evidence type="ECO:0000256" key="2">
    <source>
        <dbReference type="ARBA" id="ARBA00022692"/>
    </source>
</evidence>
<feature type="transmembrane region" description="Helical" evidence="5">
    <location>
        <begin position="124"/>
        <end position="149"/>
    </location>
</feature>
<dbReference type="GO" id="GO:0016020">
    <property type="term" value="C:membrane"/>
    <property type="evidence" value="ECO:0007669"/>
    <property type="project" value="UniProtKB-SubCell"/>
</dbReference>
<keyword evidence="7" id="KW-1185">Reference proteome</keyword>
<feature type="transmembrane region" description="Helical" evidence="5">
    <location>
        <begin position="161"/>
        <end position="180"/>
    </location>
</feature>
<feature type="transmembrane region" description="Helical" evidence="5">
    <location>
        <begin position="201"/>
        <end position="218"/>
    </location>
</feature>
<keyword evidence="3 5" id="KW-1133">Transmembrane helix</keyword>
<evidence type="ECO:0000256" key="4">
    <source>
        <dbReference type="ARBA" id="ARBA00023136"/>
    </source>
</evidence>
<reference evidence="6 7" key="1">
    <citation type="submission" date="2018-07" db="EMBL/GenBank/DDBJ databases">
        <title>Lottiidibacillus patelloidae gen. nov., sp. nov., isolated from the intestinal tract of a marine limpet and the reclassification of B. taeanensis BH030017T, B. algicola KMM 3737T and B. hwajinpoensis SW-72T as genus Lottiidibacillus.</title>
        <authorList>
            <person name="Liu R."/>
            <person name="Huang Z."/>
        </authorList>
    </citation>
    <scope>NUCLEOTIDE SEQUENCE [LARGE SCALE GENOMIC DNA]</scope>
    <source>
        <strain evidence="6 7">BH030017</strain>
    </source>
</reference>
<dbReference type="OrthoDB" id="1551454at2"/>
<accession>A0A366XSE5</accession>
<evidence type="ECO:0000313" key="7">
    <source>
        <dbReference type="Proteomes" id="UP000253314"/>
    </source>
</evidence>
<dbReference type="PANTHER" id="PTHR10361:SF28">
    <property type="entry name" value="P3 PROTEIN-RELATED"/>
    <property type="match status" value="1"/>
</dbReference>
<dbReference type="EMBL" id="QOCW01000031">
    <property type="protein sequence ID" value="RBW67679.1"/>
    <property type="molecule type" value="Genomic_DNA"/>
</dbReference>
<evidence type="ECO:0000313" key="6">
    <source>
        <dbReference type="EMBL" id="RBW67679.1"/>
    </source>
</evidence>
<keyword evidence="2 5" id="KW-0812">Transmembrane</keyword>
<comment type="caution">
    <text evidence="6">The sequence shown here is derived from an EMBL/GenBank/DDBJ whole genome shotgun (WGS) entry which is preliminary data.</text>
</comment>
<keyword evidence="4 5" id="KW-0472">Membrane</keyword>
<dbReference type="AlphaFoldDB" id="A0A366XSE5"/>
<name>A0A366XSE5_9BACI</name>
<dbReference type="InterPro" id="IPR004710">
    <property type="entry name" value="Bilac:Na_transpt"/>
</dbReference>
<feature type="transmembrane region" description="Helical" evidence="5">
    <location>
        <begin position="96"/>
        <end position="117"/>
    </location>
</feature>
<dbReference type="Pfam" id="PF01758">
    <property type="entry name" value="SBF"/>
    <property type="match status" value="1"/>
</dbReference>
<evidence type="ECO:0000256" key="1">
    <source>
        <dbReference type="ARBA" id="ARBA00004141"/>
    </source>
</evidence>
<evidence type="ECO:0000256" key="5">
    <source>
        <dbReference type="SAM" id="Phobius"/>
    </source>
</evidence>
<dbReference type="Gene3D" id="1.20.1530.20">
    <property type="match status" value="1"/>
</dbReference>
<dbReference type="Proteomes" id="UP000253314">
    <property type="component" value="Unassembled WGS sequence"/>
</dbReference>
<gene>
    <name evidence="6" type="ORF">DS031_20620</name>
</gene>
<dbReference type="InterPro" id="IPR038770">
    <property type="entry name" value="Na+/solute_symporter_sf"/>
</dbReference>
<dbReference type="RefSeq" id="WP_113808083.1">
    <property type="nucleotide sequence ID" value="NZ_QOCW01000031.1"/>
</dbReference>
<feature type="transmembrane region" description="Helical" evidence="5">
    <location>
        <begin position="224"/>
        <end position="247"/>
    </location>
</feature>
<comment type="subcellular location">
    <subcellularLocation>
        <location evidence="1">Membrane</location>
        <topology evidence="1">Multi-pass membrane protein</topology>
    </subcellularLocation>
</comment>
<feature type="transmembrane region" description="Helical" evidence="5">
    <location>
        <begin position="66"/>
        <end position="90"/>
    </location>
</feature>
<dbReference type="InterPro" id="IPR002657">
    <property type="entry name" value="BilAc:Na_symport/Acr3"/>
</dbReference>
<dbReference type="PANTHER" id="PTHR10361">
    <property type="entry name" value="SODIUM-BILE ACID COTRANSPORTER"/>
    <property type="match status" value="1"/>
</dbReference>
<evidence type="ECO:0000256" key="3">
    <source>
        <dbReference type="ARBA" id="ARBA00022989"/>
    </source>
</evidence>
<proteinExistence type="predicted"/>
<organism evidence="6 7">
    <name type="scientific">Bacillus taeanensis</name>
    <dbReference type="NCBI Taxonomy" id="273032"/>
    <lineage>
        <taxon>Bacteria</taxon>
        <taxon>Bacillati</taxon>
        <taxon>Bacillota</taxon>
        <taxon>Bacilli</taxon>
        <taxon>Bacillales</taxon>
        <taxon>Bacillaceae</taxon>
        <taxon>Bacillus</taxon>
    </lineage>
</organism>
<protein>
    <submittedName>
        <fullName evidence="6">Bile acid:sodium symporter family protein</fullName>
    </submittedName>
</protein>
<sequence>MLQTMNSYLQKAMPFITPSAVAIGVLLAESLHTYVYLVPWIFAFMTFSGSLSSNFSDFKKVLQHPLAMITCLIVLHVSMPLLALGIGSLVFNDEPYLVIGLILAFLIPTGITSLIWVSMYKGNVALTLSIILIDTLLSPLIVPFFLQFFVGTAVEMNEIEMMKGLLWMIVLPSLAGMILNQATKGRVKETLGVKLAPFSKIGLGFVVAVNSSTAAPYFKNINGQFILVASLVLLIAIIGYMSGWLAAKLLKADNSSTVSLIYNSGMRNISAGAVIAIAYFPPLVSLPVIIGMLFQQVLAAFSGYLLEKYYASSETRSVIRKRA</sequence>